<evidence type="ECO:0000256" key="2">
    <source>
        <dbReference type="SAM" id="Phobius"/>
    </source>
</evidence>
<evidence type="ECO:0000256" key="3">
    <source>
        <dbReference type="SAM" id="SignalP"/>
    </source>
</evidence>
<feature type="signal peptide" evidence="3">
    <location>
        <begin position="1"/>
        <end position="19"/>
    </location>
</feature>
<evidence type="ECO:0000256" key="1">
    <source>
        <dbReference type="SAM" id="MobiDB-lite"/>
    </source>
</evidence>
<evidence type="ECO:0000313" key="4">
    <source>
        <dbReference type="EMBL" id="KAG9229322.1"/>
    </source>
</evidence>
<sequence>MKVHAYILSLCTLCALASAAVIRTSTPATGLHFCRCEDPTSCVIEAHKFHNAVDPLTVESAASPVEQRQAIPEGNPTPTTPSQVGNATERGMWGLPKGVSIIVLVAIGVGGLMLASLVGGAIAGLRWLQKRQMKIHT</sequence>
<dbReference type="AlphaFoldDB" id="A0A9P7Y9X5"/>
<gene>
    <name evidence="4" type="ORF">BJ875DRAFT_446070</name>
</gene>
<accession>A0A9P7Y9X5</accession>
<reference evidence="4" key="1">
    <citation type="journal article" date="2021" name="IMA Fungus">
        <title>Genomic characterization of three marine fungi, including Emericellopsis atlantica sp. nov. with signatures of a generalist lifestyle and marine biomass degradation.</title>
        <authorList>
            <person name="Hagestad O.C."/>
            <person name="Hou L."/>
            <person name="Andersen J.H."/>
            <person name="Hansen E.H."/>
            <person name="Altermark B."/>
            <person name="Li C."/>
            <person name="Kuhnert E."/>
            <person name="Cox R.J."/>
            <person name="Crous P.W."/>
            <person name="Spatafora J.W."/>
            <person name="Lail K."/>
            <person name="Amirebrahimi M."/>
            <person name="Lipzen A."/>
            <person name="Pangilinan J."/>
            <person name="Andreopoulos W."/>
            <person name="Hayes R.D."/>
            <person name="Ng V."/>
            <person name="Grigoriev I.V."/>
            <person name="Jackson S.A."/>
            <person name="Sutton T.D.S."/>
            <person name="Dobson A.D.W."/>
            <person name="Rama T."/>
        </authorList>
    </citation>
    <scope>NUCLEOTIDE SEQUENCE</scope>
    <source>
        <strain evidence="4">TRa018bII</strain>
    </source>
</reference>
<feature type="transmembrane region" description="Helical" evidence="2">
    <location>
        <begin position="101"/>
        <end position="128"/>
    </location>
</feature>
<keyword evidence="2" id="KW-0812">Transmembrane</keyword>
<protein>
    <submittedName>
        <fullName evidence="4">Uncharacterized protein</fullName>
    </submittedName>
</protein>
<dbReference type="EMBL" id="MU251786">
    <property type="protein sequence ID" value="KAG9229322.1"/>
    <property type="molecule type" value="Genomic_DNA"/>
</dbReference>
<comment type="caution">
    <text evidence="4">The sequence shown here is derived from an EMBL/GenBank/DDBJ whole genome shotgun (WGS) entry which is preliminary data.</text>
</comment>
<evidence type="ECO:0000313" key="5">
    <source>
        <dbReference type="Proteomes" id="UP000824998"/>
    </source>
</evidence>
<name>A0A9P7Y9X5_9HELO</name>
<keyword evidence="3" id="KW-0732">Signal</keyword>
<feature type="chain" id="PRO_5040265271" evidence="3">
    <location>
        <begin position="20"/>
        <end position="137"/>
    </location>
</feature>
<feature type="compositionally biased region" description="Polar residues" evidence="1">
    <location>
        <begin position="76"/>
        <end position="86"/>
    </location>
</feature>
<organism evidence="4 5">
    <name type="scientific">Amylocarpus encephaloides</name>
    <dbReference type="NCBI Taxonomy" id="45428"/>
    <lineage>
        <taxon>Eukaryota</taxon>
        <taxon>Fungi</taxon>
        <taxon>Dikarya</taxon>
        <taxon>Ascomycota</taxon>
        <taxon>Pezizomycotina</taxon>
        <taxon>Leotiomycetes</taxon>
        <taxon>Helotiales</taxon>
        <taxon>Helotiales incertae sedis</taxon>
        <taxon>Amylocarpus</taxon>
    </lineage>
</organism>
<keyword evidence="2" id="KW-0472">Membrane</keyword>
<dbReference type="Proteomes" id="UP000824998">
    <property type="component" value="Unassembled WGS sequence"/>
</dbReference>
<keyword evidence="5" id="KW-1185">Reference proteome</keyword>
<keyword evidence="2" id="KW-1133">Transmembrane helix</keyword>
<proteinExistence type="predicted"/>
<feature type="region of interest" description="Disordered" evidence="1">
    <location>
        <begin position="64"/>
        <end position="89"/>
    </location>
</feature>